<keyword evidence="6 7" id="KW-0472">Membrane</keyword>
<dbReference type="GO" id="GO:0005886">
    <property type="term" value="C:plasma membrane"/>
    <property type="evidence" value="ECO:0007669"/>
    <property type="project" value="UniProtKB-SubCell"/>
</dbReference>
<evidence type="ECO:0000313" key="9">
    <source>
        <dbReference type="EMBL" id="CUN08382.1"/>
    </source>
</evidence>
<evidence type="ECO:0000256" key="7">
    <source>
        <dbReference type="PIRNR" id="PIRNR016636"/>
    </source>
</evidence>
<dbReference type="EMBL" id="CYXV01000012">
    <property type="protein sequence ID" value="CUN08382.1"/>
    <property type="molecule type" value="Genomic_DNA"/>
</dbReference>
<evidence type="ECO:0000313" key="10">
    <source>
        <dbReference type="Proteomes" id="UP000095495"/>
    </source>
</evidence>
<sequence length="531" mass="61626">MLFTSYAFIAFIAVAFFLYYRIPRKWQWPFLLIISIGFYASAGIFYPIFLLVSSAVTYLAGLWIERNRKQEKTYIRENAGQFASRQEKKEFKQKGEKRRRNLMVSALLILLAVLGVFKYADFVIDNMNAVFYAVGSDRELEYLDLLLPMGISFYTFQSLGYLLDVYWEKIDAQKNFFKHLLFVSFFPQLVQGPISRYSDLSQTLYEEHVFDKKQVIFGLERILWGYFKKLVVADTILTATTAVIGDEYYNGAWVLVGIIFYGIELYADFTGGIDITIGIAQVFGVKVAENFIRPYFSKNIAEYWRRWHISMGTWFRDYIFYPMSISKRMGKLTKFCKTHFGKGVAKRVPVYLATMVTWFATGIWHGASWNFVMWGIMNGVIILISQELEPLYARFHKQFPSLGQRKGYQAFQIVRTFFLMGSLRMFDCYGDVPLSFSMFFSMFRDFDLRALTVDEFLDLGLNIPQYVIVFAGTVLMFSASVIGRKESVREQLSRKPYVVRYAAVAALFLAVVLFGSYGVGYDAAQFIYNQF</sequence>
<comment type="similarity">
    <text evidence="2 7">Belongs to the membrane-bound acyltransferase family.</text>
</comment>
<dbReference type="GO" id="GO:0042121">
    <property type="term" value="P:alginic acid biosynthetic process"/>
    <property type="evidence" value="ECO:0007669"/>
    <property type="project" value="InterPro"/>
</dbReference>
<feature type="transmembrane region" description="Helical" evidence="8">
    <location>
        <begin position="498"/>
        <end position="519"/>
    </location>
</feature>
<dbReference type="InterPro" id="IPR028362">
    <property type="entry name" value="AlgI"/>
</dbReference>
<keyword evidence="7" id="KW-0012">Acyltransferase</keyword>
<keyword evidence="3 7" id="KW-1003">Cell membrane</keyword>
<evidence type="ECO:0000256" key="8">
    <source>
        <dbReference type="SAM" id="Phobius"/>
    </source>
</evidence>
<comment type="subcellular location">
    <subcellularLocation>
        <location evidence="1">Cell membrane</location>
        <topology evidence="1">Multi-pass membrane protein</topology>
    </subcellularLocation>
</comment>
<evidence type="ECO:0000256" key="6">
    <source>
        <dbReference type="ARBA" id="ARBA00023136"/>
    </source>
</evidence>
<gene>
    <name evidence="9" type="primary">dltB_1</name>
    <name evidence="9" type="ORF">ERS852420_02586</name>
</gene>
<dbReference type="GO" id="GO:0016746">
    <property type="term" value="F:acyltransferase activity"/>
    <property type="evidence" value="ECO:0007669"/>
    <property type="project" value="UniProtKB-KW"/>
</dbReference>
<feature type="transmembrane region" description="Helical" evidence="8">
    <location>
        <begin position="102"/>
        <end position="120"/>
    </location>
</feature>
<organism evidence="9 10">
    <name type="scientific">Roseburia faecis</name>
    <dbReference type="NCBI Taxonomy" id="301302"/>
    <lineage>
        <taxon>Bacteria</taxon>
        <taxon>Bacillati</taxon>
        <taxon>Bacillota</taxon>
        <taxon>Clostridia</taxon>
        <taxon>Lachnospirales</taxon>
        <taxon>Lachnospiraceae</taxon>
        <taxon>Roseburia</taxon>
    </lineage>
</organism>
<evidence type="ECO:0000256" key="4">
    <source>
        <dbReference type="ARBA" id="ARBA00022692"/>
    </source>
</evidence>
<feature type="transmembrane region" description="Helical" evidence="8">
    <location>
        <begin position="348"/>
        <end position="365"/>
    </location>
</feature>
<keyword evidence="5 8" id="KW-1133">Transmembrane helix</keyword>
<dbReference type="Pfam" id="PF03062">
    <property type="entry name" value="MBOAT"/>
    <property type="match status" value="1"/>
</dbReference>
<evidence type="ECO:0000256" key="2">
    <source>
        <dbReference type="ARBA" id="ARBA00010323"/>
    </source>
</evidence>
<dbReference type="InterPro" id="IPR051085">
    <property type="entry name" value="MB_O-acyltransferase"/>
</dbReference>
<dbReference type="PIRSF" id="PIRSF016636">
    <property type="entry name" value="AlgI_DltB"/>
    <property type="match status" value="1"/>
</dbReference>
<accession>A0A173TZV7</accession>
<dbReference type="PANTHER" id="PTHR13285">
    <property type="entry name" value="ACYLTRANSFERASE"/>
    <property type="match status" value="1"/>
</dbReference>
<dbReference type="PANTHER" id="PTHR13285:SF18">
    <property type="entry name" value="PROTEIN-CYSTEINE N-PALMITOYLTRANSFERASE RASP"/>
    <property type="match status" value="1"/>
</dbReference>
<dbReference type="PIRSF" id="PIRSF500217">
    <property type="entry name" value="AlgI"/>
    <property type="match status" value="1"/>
</dbReference>
<feature type="transmembrane region" description="Helical" evidence="8">
    <location>
        <begin position="28"/>
        <end position="60"/>
    </location>
</feature>
<feature type="transmembrane region" description="Helical" evidence="8">
    <location>
        <begin position="145"/>
        <end position="167"/>
    </location>
</feature>
<reference evidence="9 10" key="1">
    <citation type="submission" date="2015-09" db="EMBL/GenBank/DDBJ databases">
        <authorList>
            <consortium name="Pathogen Informatics"/>
        </authorList>
    </citation>
    <scope>NUCLEOTIDE SEQUENCE [LARGE SCALE GENOMIC DNA]</scope>
    <source>
        <strain evidence="9 10">2789STDY5608863</strain>
    </source>
</reference>
<dbReference type="InterPro" id="IPR004299">
    <property type="entry name" value="MBOAT_fam"/>
</dbReference>
<feature type="transmembrane region" description="Helical" evidence="8">
    <location>
        <begin position="5"/>
        <end position="22"/>
    </location>
</feature>
<dbReference type="RefSeq" id="WP_055263443.1">
    <property type="nucleotide sequence ID" value="NZ_CYXV01000012.1"/>
</dbReference>
<dbReference type="AlphaFoldDB" id="A0A173TZV7"/>
<evidence type="ECO:0000256" key="1">
    <source>
        <dbReference type="ARBA" id="ARBA00004651"/>
    </source>
</evidence>
<proteinExistence type="inferred from homology"/>
<feature type="transmembrane region" description="Helical" evidence="8">
    <location>
        <begin position="463"/>
        <end position="482"/>
    </location>
</feature>
<name>A0A173TZV7_9FIRM</name>
<keyword evidence="4 8" id="KW-0812">Transmembrane</keyword>
<dbReference type="Proteomes" id="UP000095495">
    <property type="component" value="Unassembled WGS sequence"/>
</dbReference>
<keyword evidence="7" id="KW-0808">Transferase</keyword>
<evidence type="ECO:0000256" key="5">
    <source>
        <dbReference type="ARBA" id="ARBA00022989"/>
    </source>
</evidence>
<dbReference type="InterPro" id="IPR024194">
    <property type="entry name" value="Ac/AlaTfrase_AlgI/DltB"/>
</dbReference>
<evidence type="ECO:0000256" key="3">
    <source>
        <dbReference type="ARBA" id="ARBA00022475"/>
    </source>
</evidence>
<protein>
    <submittedName>
        <fullName evidence="9">D-alanyl-lipoteichoic acid biosynthesis protein DltB</fullName>
    </submittedName>
</protein>